<dbReference type="STRING" id="395963.Bind_0119"/>
<dbReference type="CDD" id="cd06849">
    <property type="entry name" value="lipoyl_domain"/>
    <property type="match status" value="1"/>
</dbReference>
<dbReference type="PRINTS" id="PR00111">
    <property type="entry name" value="ABHYDROLASE"/>
</dbReference>
<dbReference type="EMBL" id="CP001016">
    <property type="protein sequence ID" value="ACB93777.1"/>
    <property type="molecule type" value="Genomic_DNA"/>
</dbReference>
<accession>B2IBQ5</accession>
<dbReference type="Gene3D" id="3.40.50.1820">
    <property type="entry name" value="alpha/beta hydrolase"/>
    <property type="match status" value="1"/>
</dbReference>
<sequence length="380" mass="40677">MITGEIKAITMPKFGLAMTEGKVASWAKTIGAEVNVGDDLADIETTKITNAYESPVKGILRRQVAQEQEELPVGSLIAIIADRETSEDEIDRFIDKFQAEFVSEQDKSETVAAPEPRVIEVSGQKIRILEIGNGEGAPIVFVHGFGGDLNNWMFNQPPLAEKHRTIAIDLPGHGGSVKETSGDIASLAKSVGETLDALGVASAHFVGHSLGGAIILALALERPTLVASLSLISPAALGDVINTDYTDGFITADRRKTLKPVLQLLFADPSLVSNDMIDDLIKFKRLDGATTALTAIASANFKEGRQSLNLLSRLAEIKAPVEILWGKQDQVVPMVDPGQLPGTIAFHPLEKSGHMPQMEQSAEVNGLIGDFITKVETKVG</sequence>
<reference evidence="2 3" key="2">
    <citation type="journal article" date="2010" name="J. Bacteriol.">
        <title>Complete genome sequence of Beijerinckia indica subsp. indica.</title>
        <authorList>
            <person name="Tamas I."/>
            <person name="Dedysh S.N."/>
            <person name="Liesack W."/>
            <person name="Stott M.B."/>
            <person name="Alam M."/>
            <person name="Murrell J.C."/>
            <person name="Dunfield P.F."/>
        </authorList>
    </citation>
    <scope>NUCLEOTIDE SEQUENCE [LARGE SCALE GENOMIC DNA]</scope>
    <source>
        <strain evidence="3">ATCC 9039 / DSM 1715 / NCIMB 8712</strain>
    </source>
</reference>
<dbReference type="ESTHER" id="beii9-b2ibq5">
    <property type="family name" value="AcoC_BiotinLipoyl-ABH"/>
</dbReference>
<dbReference type="AlphaFoldDB" id="B2IBQ5"/>
<dbReference type="PROSITE" id="PS50968">
    <property type="entry name" value="BIOTINYL_LIPOYL"/>
    <property type="match status" value="1"/>
</dbReference>
<evidence type="ECO:0000259" key="1">
    <source>
        <dbReference type="PROSITE" id="PS50968"/>
    </source>
</evidence>
<reference evidence="3" key="1">
    <citation type="submission" date="2008-03" db="EMBL/GenBank/DDBJ databases">
        <title>Complete sequence of chromosome of Beijerinckia indica subsp. indica ATCC 9039.</title>
        <authorList>
            <consortium name="US DOE Joint Genome Institute"/>
            <person name="Copeland A."/>
            <person name="Lucas S."/>
            <person name="Lapidus A."/>
            <person name="Glavina del Rio T."/>
            <person name="Dalin E."/>
            <person name="Tice H."/>
            <person name="Bruce D."/>
            <person name="Goodwin L."/>
            <person name="Pitluck S."/>
            <person name="LaButti K."/>
            <person name="Schmutz J."/>
            <person name="Larimer F."/>
            <person name="Land M."/>
            <person name="Hauser L."/>
            <person name="Kyrpides N."/>
            <person name="Mikhailova N."/>
            <person name="Dunfield P.F."/>
            <person name="Dedysh S.N."/>
            <person name="Liesack W."/>
            <person name="Saw J.H."/>
            <person name="Alam M."/>
            <person name="Chen Y."/>
            <person name="Murrell J.C."/>
            <person name="Richardson P."/>
        </authorList>
    </citation>
    <scope>NUCLEOTIDE SEQUENCE [LARGE SCALE GENOMIC DNA]</scope>
    <source>
        <strain evidence="3">ATCC 9039 / DSM 1715 / NCIMB 8712</strain>
    </source>
</reference>
<dbReference type="eggNOG" id="COG0508">
    <property type="taxonomic scope" value="Bacteria"/>
</dbReference>
<name>B2IBQ5_BEII9</name>
<dbReference type="InterPro" id="IPR011053">
    <property type="entry name" value="Single_hybrid_motif"/>
</dbReference>
<dbReference type="Pfam" id="PF00561">
    <property type="entry name" value="Abhydrolase_1"/>
    <property type="match status" value="1"/>
</dbReference>
<dbReference type="InterPro" id="IPR029058">
    <property type="entry name" value="AB_hydrolase_fold"/>
</dbReference>
<dbReference type="NCBIfam" id="NF011457">
    <property type="entry name" value="PRK14875.1"/>
    <property type="match status" value="1"/>
</dbReference>
<dbReference type="InterPro" id="IPR000073">
    <property type="entry name" value="AB_hydrolase_1"/>
</dbReference>
<feature type="domain" description="Lipoyl-binding" evidence="1">
    <location>
        <begin position="6"/>
        <end position="81"/>
    </location>
</feature>
<dbReference type="PANTHER" id="PTHR43798">
    <property type="entry name" value="MONOACYLGLYCEROL LIPASE"/>
    <property type="match status" value="1"/>
</dbReference>
<dbReference type="InterPro" id="IPR050266">
    <property type="entry name" value="AB_hydrolase_sf"/>
</dbReference>
<dbReference type="Proteomes" id="UP000001695">
    <property type="component" value="Chromosome"/>
</dbReference>
<dbReference type="SUPFAM" id="SSF51230">
    <property type="entry name" value="Single hybrid motif"/>
    <property type="match status" value="1"/>
</dbReference>
<gene>
    <name evidence="2" type="ordered locus">Bind_0119</name>
</gene>
<keyword evidence="3" id="KW-1185">Reference proteome</keyword>
<dbReference type="GO" id="GO:0016787">
    <property type="term" value="F:hydrolase activity"/>
    <property type="evidence" value="ECO:0007669"/>
    <property type="project" value="UniProtKB-KW"/>
</dbReference>
<keyword evidence="2" id="KW-0378">Hydrolase</keyword>
<evidence type="ECO:0000313" key="3">
    <source>
        <dbReference type="Proteomes" id="UP000001695"/>
    </source>
</evidence>
<organism evidence="2 3">
    <name type="scientific">Beijerinckia indica subsp. indica (strain ATCC 9039 / DSM 1715 / NCIMB 8712)</name>
    <dbReference type="NCBI Taxonomy" id="395963"/>
    <lineage>
        <taxon>Bacteria</taxon>
        <taxon>Pseudomonadati</taxon>
        <taxon>Pseudomonadota</taxon>
        <taxon>Alphaproteobacteria</taxon>
        <taxon>Hyphomicrobiales</taxon>
        <taxon>Beijerinckiaceae</taxon>
        <taxon>Beijerinckia</taxon>
    </lineage>
</organism>
<dbReference type="SUPFAM" id="SSF53474">
    <property type="entry name" value="alpha/beta-Hydrolases"/>
    <property type="match status" value="1"/>
</dbReference>
<protein>
    <submittedName>
        <fullName evidence="2">Alpha/beta hydrolase fold</fullName>
    </submittedName>
</protein>
<dbReference type="RefSeq" id="WP_012383135.1">
    <property type="nucleotide sequence ID" value="NC_010581.1"/>
</dbReference>
<dbReference type="eggNOG" id="COG0596">
    <property type="taxonomic scope" value="Bacteria"/>
</dbReference>
<evidence type="ECO:0000313" key="2">
    <source>
        <dbReference type="EMBL" id="ACB93777.1"/>
    </source>
</evidence>
<proteinExistence type="predicted"/>
<dbReference type="Pfam" id="PF00364">
    <property type="entry name" value="Biotin_lipoyl"/>
    <property type="match status" value="1"/>
</dbReference>
<dbReference type="InterPro" id="IPR000089">
    <property type="entry name" value="Biotin_lipoyl"/>
</dbReference>
<dbReference type="HOGENOM" id="CLU_020336_13_2_5"/>
<dbReference type="KEGG" id="bid:Bind_0119"/>
<dbReference type="Gene3D" id="2.40.50.100">
    <property type="match status" value="1"/>
</dbReference>